<keyword evidence="3" id="KW-1185">Reference proteome</keyword>
<gene>
    <name evidence="2" type="ORF">CR513_02539</name>
</gene>
<evidence type="ECO:0000313" key="3">
    <source>
        <dbReference type="Proteomes" id="UP000257109"/>
    </source>
</evidence>
<sequence>MALNRLLEPDDLIYIGNHESMTQEFKTMMMNEFAMTDLSKMRYFLGIEVLQGCNGIFIGKPYVSCDYKMDIAHFVSLISRFMELPKDKHFLVAKCILRYLQGTQNLRIFYNVGGNEELLAYTDSDYAENLDNRKSTSSYAFMLGDVVKLNL</sequence>
<comment type="caution">
    <text evidence="2">The sequence shown here is derived from an EMBL/GenBank/DDBJ whole genome shotgun (WGS) entry which is preliminary data.</text>
</comment>
<protein>
    <recommendedName>
        <fullName evidence="1">Reverse transcriptase Ty1/copia-type domain-containing protein</fullName>
    </recommendedName>
</protein>
<organism evidence="2 3">
    <name type="scientific">Mucuna pruriens</name>
    <name type="common">Velvet bean</name>
    <name type="synonym">Dolichos pruriens</name>
    <dbReference type="NCBI Taxonomy" id="157652"/>
    <lineage>
        <taxon>Eukaryota</taxon>
        <taxon>Viridiplantae</taxon>
        <taxon>Streptophyta</taxon>
        <taxon>Embryophyta</taxon>
        <taxon>Tracheophyta</taxon>
        <taxon>Spermatophyta</taxon>
        <taxon>Magnoliopsida</taxon>
        <taxon>eudicotyledons</taxon>
        <taxon>Gunneridae</taxon>
        <taxon>Pentapetalae</taxon>
        <taxon>rosids</taxon>
        <taxon>fabids</taxon>
        <taxon>Fabales</taxon>
        <taxon>Fabaceae</taxon>
        <taxon>Papilionoideae</taxon>
        <taxon>50 kb inversion clade</taxon>
        <taxon>NPAAA clade</taxon>
        <taxon>indigoferoid/millettioid clade</taxon>
        <taxon>Phaseoleae</taxon>
        <taxon>Mucuna</taxon>
    </lineage>
</organism>
<feature type="non-terminal residue" evidence="2">
    <location>
        <position position="1"/>
    </location>
</feature>
<accession>A0A371IC69</accession>
<name>A0A371IC69_MUCPR</name>
<reference evidence="2" key="1">
    <citation type="submission" date="2018-05" db="EMBL/GenBank/DDBJ databases">
        <title>Draft genome of Mucuna pruriens seed.</title>
        <authorList>
            <person name="Nnadi N.E."/>
            <person name="Vos R."/>
            <person name="Hasami M.H."/>
            <person name="Devisetty U.K."/>
            <person name="Aguiy J.C."/>
        </authorList>
    </citation>
    <scope>NUCLEOTIDE SEQUENCE [LARGE SCALE GENOMIC DNA]</scope>
    <source>
        <strain evidence="2">JCA_2017</strain>
    </source>
</reference>
<feature type="domain" description="Reverse transcriptase Ty1/copia-type" evidence="1">
    <location>
        <begin position="10"/>
        <end position="58"/>
    </location>
</feature>
<dbReference type="InterPro" id="IPR013103">
    <property type="entry name" value="RVT_2"/>
</dbReference>
<dbReference type="Pfam" id="PF07727">
    <property type="entry name" value="RVT_2"/>
    <property type="match status" value="1"/>
</dbReference>
<dbReference type="STRING" id="157652.A0A371IC69"/>
<dbReference type="EMBL" id="QJKJ01000430">
    <property type="protein sequence ID" value="RDY12633.1"/>
    <property type="molecule type" value="Genomic_DNA"/>
</dbReference>
<dbReference type="Proteomes" id="UP000257109">
    <property type="component" value="Unassembled WGS sequence"/>
</dbReference>
<proteinExistence type="predicted"/>
<evidence type="ECO:0000259" key="1">
    <source>
        <dbReference type="Pfam" id="PF07727"/>
    </source>
</evidence>
<dbReference type="PANTHER" id="PTHR11439">
    <property type="entry name" value="GAG-POL-RELATED RETROTRANSPOSON"/>
    <property type="match status" value="1"/>
</dbReference>
<dbReference type="OrthoDB" id="127651at2759"/>
<dbReference type="AlphaFoldDB" id="A0A371IC69"/>
<evidence type="ECO:0000313" key="2">
    <source>
        <dbReference type="EMBL" id="RDY12633.1"/>
    </source>
</evidence>
<dbReference type="PANTHER" id="PTHR11439:SF517">
    <property type="entry name" value="CYSTEINE-RICH RLK (RECEPTOR-LIKE PROTEIN KINASE) 8"/>
    <property type="match status" value="1"/>
</dbReference>